<dbReference type="EMBL" id="QFPJ01000026">
    <property type="protein sequence ID" value="PZQ21638.1"/>
    <property type="molecule type" value="Genomic_DNA"/>
</dbReference>
<sequence>MMTFWMGVASAEHARRGRDGGFAQLGHGKHIAVKSLKKGDWIVYYSPREGMGEGATVQAFTTIGRVTSKAPYRFEQAMDFNPYRVDVDYLKAARPAPIRPLLDDLRLTRDHRANWGIVMRGAKRMLHEEDMRRIAEAMGVLAEFEAHLSRRRL</sequence>
<dbReference type="Gene3D" id="3.10.590.10">
    <property type="entry name" value="ph1033 like domains"/>
    <property type="match status" value="1"/>
</dbReference>
<name>A0A2W5L297_SPHMC</name>
<comment type="caution">
    <text evidence="3">The sequence shown here is derived from an EMBL/GenBank/DDBJ whole genome shotgun (WGS) entry which is preliminary data.</text>
</comment>
<dbReference type="InterPro" id="IPR002740">
    <property type="entry name" value="EVE_domain"/>
</dbReference>
<dbReference type="InterPro" id="IPR015947">
    <property type="entry name" value="PUA-like_sf"/>
</dbReference>
<evidence type="ECO:0000313" key="4">
    <source>
        <dbReference type="Proteomes" id="UP000248597"/>
    </source>
</evidence>
<dbReference type="Pfam" id="PF01878">
    <property type="entry name" value="EVE"/>
    <property type="match status" value="1"/>
</dbReference>
<gene>
    <name evidence="3" type="ORF">DI569_11420</name>
</gene>
<dbReference type="CDD" id="cd21132">
    <property type="entry name" value="EVE-like"/>
    <property type="match status" value="1"/>
</dbReference>
<protein>
    <recommendedName>
        <fullName evidence="1">UPF0310 protein DI569_11420</fullName>
    </recommendedName>
</protein>
<dbReference type="InterPro" id="IPR022996">
    <property type="entry name" value="UPF0310"/>
</dbReference>
<accession>A0A2W5L297</accession>
<dbReference type="NCBIfam" id="NF002616">
    <property type="entry name" value="PRK02268.1-2"/>
    <property type="match status" value="1"/>
</dbReference>
<proteinExistence type="inferred from homology"/>
<dbReference type="HAMAP" id="MF_00771">
    <property type="entry name" value="UPF0310"/>
    <property type="match status" value="1"/>
</dbReference>
<feature type="domain" description="EVE" evidence="2">
    <location>
        <begin position="4"/>
        <end position="136"/>
    </location>
</feature>
<evidence type="ECO:0000259" key="2">
    <source>
        <dbReference type="Pfam" id="PF01878"/>
    </source>
</evidence>
<reference evidence="3 4" key="1">
    <citation type="submission" date="2017-08" db="EMBL/GenBank/DDBJ databases">
        <title>Infants hospitalized years apart are colonized by the same room-sourced microbial strains.</title>
        <authorList>
            <person name="Brooks B."/>
            <person name="Olm M.R."/>
            <person name="Firek B.A."/>
            <person name="Baker R."/>
            <person name="Thomas B.C."/>
            <person name="Morowitz M.J."/>
            <person name="Banfield J.F."/>
        </authorList>
    </citation>
    <scope>NUCLEOTIDE SEQUENCE [LARGE SCALE GENOMIC DNA]</scope>
    <source>
        <strain evidence="3">S2_005_003_R2_47</strain>
    </source>
</reference>
<organism evidence="3 4">
    <name type="scientific">Sphingopyxis macrogoltabida</name>
    <name type="common">Sphingomonas macrogoltabidus</name>
    <dbReference type="NCBI Taxonomy" id="33050"/>
    <lineage>
        <taxon>Bacteria</taxon>
        <taxon>Pseudomonadati</taxon>
        <taxon>Pseudomonadota</taxon>
        <taxon>Alphaproteobacteria</taxon>
        <taxon>Sphingomonadales</taxon>
        <taxon>Sphingomonadaceae</taxon>
        <taxon>Sphingopyxis</taxon>
    </lineage>
</organism>
<dbReference type="AlphaFoldDB" id="A0A2W5L297"/>
<dbReference type="SUPFAM" id="SSF88697">
    <property type="entry name" value="PUA domain-like"/>
    <property type="match status" value="1"/>
</dbReference>
<comment type="similarity">
    <text evidence="1">Belongs to the UPF0310 family.</text>
</comment>
<dbReference type="Proteomes" id="UP000248597">
    <property type="component" value="Unassembled WGS sequence"/>
</dbReference>
<evidence type="ECO:0000256" key="1">
    <source>
        <dbReference type="HAMAP-Rule" id="MF_00771"/>
    </source>
</evidence>
<evidence type="ECO:0000313" key="3">
    <source>
        <dbReference type="EMBL" id="PZQ21638.1"/>
    </source>
</evidence>